<dbReference type="Gene3D" id="1.50.10.10">
    <property type="match status" value="1"/>
</dbReference>
<evidence type="ECO:0000313" key="4">
    <source>
        <dbReference type="EMBL" id="MFD2662330.1"/>
    </source>
</evidence>
<keyword evidence="3" id="KW-0326">Glycosidase</keyword>
<keyword evidence="5" id="KW-1185">Reference proteome</keyword>
<dbReference type="EMBL" id="JBHUMY010000026">
    <property type="protein sequence ID" value="MFD2662330.1"/>
    <property type="molecule type" value="Genomic_DNA"/>
</dbReference>
<dbReference type="InterPro" id="IPR008928">
    <property type="entry name" value="6-hairpin_glycosidase_sf"/>
</dbReference>
<organism evidence="4 5">
    <name type="scientific">Paenibacillus thailandensis</name>
    <dbReference type="NCBI Taxonomy" id="393250"/>
    <lineage>
        <taxon>Bacteria</taxon>
        <taxon>Bacillati</taxon>
        <taxon>Bacillota</taxon>
        <taxon>Bacilli</taxon>
        <taxon>Bacillales</taxon>
        <taxon>Paenibacillaceae</taxon>
        <taxon>Paenibacillus</taxon>
    </lineage>
</organism>
<proteinExistence type="inferred from homology"/>
<dbReference type="InterPro" id="IPR002037">
    <property type="entry name" value="Glyco_hydro_8"/>
</dbReference>
<dbReference type="RefSeq" id="WP_379276450.1">
    <property type="nucleotide sequence ID" value="NZ_JBHUGT010000033.1"/>
</dbReference>
<gene>
    <name evidence="4" type="ORF">ACFSW5_18905</name>
</gene>
<dbReference type="PRINTS" id="PR00735">
    <property type="entry name" value="GLHYDRLASE8"/>
</dbReference>
<comment type="caution">
    <text evidence="4">The sequence shown here is derived from an EMBL/GenBank/DDBJ whole genome shotgun (WGS) entry which is preliminary data.</text>
</comment>
<comment type="similarity">
    <text evidence="1">Belongs to the glycosyl hydrolase 8 (cellulase D) family.</text>
</comment>
<reference evidence="5" key="1">
    <citation type="journal article" date="2019" name="Int. J. Syst. Evol. Microbiol.">
        <title>The Global Catalogue of Microorganisms (GCM) 10K type strain sequencing project: providing services to taxonomists for standard genome sequencing and annotation.</title>
        <authorList>
            <consortium name="The Broad Institute Genomics Platform"/>
            <consortium name="The Broad Institute Genome Sequencing Center for Infectious Disease"/>
            <person name="Wu L."/>
            <person name="Ma J."/>
        </authorList>
    </citation>
    <scope>NUCLEOTIDE SEQUENCE [LARGE SCALE GENOMIC DNA]</scope>
    <source>
        <strain evidence="5">TISTR 1827</strain>
    </source>
</reference>
<dbReference type="Proteomes" id="UP001597493">
    <property type="component" value="Unassembled WGS sequence"/>
</dbReference>
<name>A0ABW5R1Z9_9BACL</name>
<dbReference type="Pfam" id="PF01270">
    <property type="entry name" value="Glyco_hydro_8"/>
    <property type="match status" value="1"/>
</dbReference>
<evidence type="ECO:0000256" key="3">
    <source>
        <dbReference type="ARBA" id="ARBA00023295"/>
    </source>
</evidence>
<sequence length="382" mass="44577">MSVIQRDGAFYTGEYRNLFKEHGYSEEEIRTRLEQAWADLFYGNPDVRIYYPMGDDKGYILDTGNLDVRTEGMSYGMMMAVQMNKKEEFDRLWNFSKTYMQHKEGRYKDYFAWHCRPDGTRISQGPAPDGEEYYAMALLFASNRWGDGPEPYNYSEQARTILRACVHQGDNGEGDPMWDPETKLIKFVPEAPFSDPSYHLPHFYELFALQADERDRAFWKEAAEASRAYLHAACHPETGLSPEYANYDGTPAEPQRHGDFRHFFSDAYRVAANIGLDWEWFRKDPWQVEQSNRIQAFFRDIDVADYRRYTIDGKPFDEPALHPIGLLATNAMASLAADGPDASHFVRLLWNTPLRTGVRRYYDNCLYFFCLLALSGNYRIYR</sequence>
<evidence type="ECO:0000256" key="1">
    <source>
        <dbReference type="ARBA" id="ARBA00009209"/>
    </source>
</evidence>
<dbReference type="SUPFAM" id="SSF48208">
    <property type="entry name" value="Six-hairpin glycosidases"/>
    <property type="match status" value="1"/>
</dbReference>
<accession>A0ABW5R1Z9</accession>
<dbReference type="GO" id="GO:0016787">
    <property type="term" value="F:hydrolase activity"/>
    <property type="evidence" value="ECO:0007669"/>
    <property type="project" value="UniProtKB-KW"/>
</dbReference>
<evidence type="ECO:0000256" key="2">
    <source>
        <dbReference type="ARBA" id="ARBA00022801"/>
    </source>
</evidence>
<keyword evidence="2 4" id="KW-0378">Hydrolase</keyword>
<evidence type="ECO:0000313" key="5">
    <source>
        <dbReference type="Proteomes" id="UP001597493"/>
    </source>
</evidence>
<dbReference type="InterPro" id="IPR012341">
    <property type="entry name" value="6hp_glycosidase-like_sf"/>
</dbReference>
<protein>
    <submittedName>
        <fullName evidence="4">Glycosyl hydrolase family 8</fullName>
    </submittedName>
</protein>